<evidence type="ECO:0000313" key="1">
    <source>
        <dbReference type="EMBL" id="TLD70842.1"/>
    </source>
</evidence>
<dbReference type="Gene3D" id="1.10.600.10">
    <property type="entry name" value="Farnesyl Diphosphate Synthase"/>
    <property type="match status" value="1"/>
</dbReference>
<dbReference type="InterPro" id="IPR008949">
    <property type="entry name" value="Isoprenoid_synthase_dom_sf"/>
</dbReference>
<name>A0A5R8KEX8_9BACT</name>
<dbReference type="PANTHER" id="PTHR31480">
    <property type="entry name" value="BIFUNCTIONAL LYCOPENE CYCLASE/PHYTOENE SYNTHASE"/>
    <property type="match status" value="1"/>
</dbReference>
<dbReference type="AlphaFoldDB" id="A0A5R8KEX8"/>
<dbReference type="EMBL" id="VAUV01000007">
    <property type="protein sequence ID" value="TLD70842.1"/>
    <property type="molecule type" value="Genomic_DNA"/>
</dbReference>
<dbReference type="SFLD" id="SFLDG01018">
    <property type="entry name" value="Squalene/Phytoene_Synthase_Lik"/>
    <property type="match status" value="1"/>
</dbReference>
<dbReference type="SUPFAM" id="SSF48576">
    <property type="entry name" value="Terpenoid synthases"/>
    <property type="match status" value="1"/>
</dbReference>
<organism evidence="1 2">
    <name type="scientific">Phragmitibacter flavus</name>
    <dbReference type="NCBI Taxonomy" id="2576071"/>
    <lineage>
        <taxon>Bacteria</taxon>
        <taxon>Pseudomonadati</taxon>
        <taxon>Verrucomicrobiota</taxon>
        <taxon>Verrucomicrobiia</taxon>
        <taxon>Verrucomicrobiales</taxon>
        <taxon>Verrucomicrobiaceae</taxon>
        <taxon>Phragmitibacter</taxon>
    </lineage>
</organism>
<dbReference type="GO" id="GO:0016765">
    <property type="term" value="F:transferase activity, transferring alkyl or aryl (other than methyl) groups"/>
    <property type="evidence" value="ECO:0007669"/>
    <property type="project" value="UniProtKB-ARBA"/>
</dbReference>
<dbReference type="InterPro" id="IPR002060">
    <property type="entry name" value="Squ/phyt_synthse"/>
</dbReference>
<evidence type="ECO:0000313" key="2">
    <source>
        <dbReference type="Proteomes" id="UP000306196"/>
    </source>
</evidence>
<dbReference type="Proteomes" id="UP000306196">
    <property type="component" value="Unassembled WGS sequence"/>
</dbReference>
<dbReference type="OrthoDB" id="9787280at2"/>
<reference evidence="1 2" key="1">
    <citation type="submission" date="2019-05" db="EMBL/GenBank/DDBJ databases">
        <title>Verrucobacter flavum gen. nov., sp. nov. a new member of the family Verrucomicrobiaceae.</title>
        <authorList>
            <person name="Szuroczki S."/>
            <person name="Abbaszade G."/>
            <person name="Szabo A."/>
            <person name="Felfoldi T."/>
            <person name="Schumann P."/>
            <person name="Boka K."/>
            <person name="Keki Z."/>
            <person name="Toumi M."/>
            <person name="Toth E."/>
        </authorList>
    </citation>
    <scope>NUCLEOTIDE SEQUENCE [LARGE SCALE GENOMIC DNA]</scope>
    <source>
        <strain evidence="1 2">MG-N-17</strain>
    </source>
</reference>
<protein>
    <submittedName>
        <fullName evidence="1">Farnesyl-diphosphate farnesyltransferase</fullName>
    </submittedName>
</protein>
<keyword evidence="1" id="KW-0808">Transferase</keyword>
<keyword evidence="2" id="KW-1185">Reference proteome</keyword>
<accession>A0A5R8KEX8</accession>
<gene>
    <name evidence="1" type="ORF">FEM03_11080</name>
</gene>
<comment type="caution">
    <text evidence="1">The sequence shown here is derived from an EMBL/GenBank/DDBJ whole genome shotgun (WGS) entry which is preliminary data.</text>
</comment>
<sequence length="386" mass="42310">MRPCRCCRACVCRNCNTGRRGGRRGCEGRGAGSRNGEFSFTMPGLHLACCLMSDEKDLGGKLLAEVSRSFYLTLKALPEGVREPLSLAYLMARAADTLADTTVVPGEVRLGCLRDFDGVVQVGAEEQGLMARLKSEFMPLQEDEGERKLLDRLPEVVKAYRASDDVDRTMTRGVLGPIVKGQMLDIERFPQDGQVRALVTAAELDEYTWLVAGCVGEFWTKLCVAKLGASFASGTTADEMVRKGVNYGKGLQLVNILRDVAKDGRMGRCYLPLTEIEAVGLTMEEVRAKPAVLLPLTVKWRELAREYLMDGLAYVEALEMKRLRYATALPLLLGFKTLVLIERASQAEWLAGLKVPRGETTKLLFEAGIASATRNGISKLAAKCMG</sequence>
<proteinExistence type="predicted"/>
<dbReference type="Pfam" id="PF00494">
    <property type="entry name" value="SQS_PSY"/>
    <property type="match status" value="1"/>
</dbReference>
<dbReference type="SFLD" id="SFLDS00005">
    <property type="entry name" value="Isoprenoid_Synthase_Type_I"/>
    <property type="match status" value="1"/>
</dbReference>